<dbReference type="Proteomes" id="UP000828390">
    <property type="component" value="Unassembled WGS sequence"/>
</dbReference>
<accession>A0A9D4D073</accession>
<evidence type="ECO:0000313" key="2">
    <source>
        <dbReference type="Proteomes" id="UP000828390"/>
    </source>
</evidence>
<dbReference type="EMBL" id="JAIWYP010000011">
    <property type="protein sequence ID" value="KAH3736472.1"/>
    <property type="molecule type" value="Genomic_DNA"/>
</dbReference>
<reference evidence="1" key="1">
    <citation type="journal article" date="2019" name="bioRxiv">
        <title>The Genome of the Zebra Mussel, Dreissena polymorpha: A Resource for Invasive Species Research.</title>
        <authorList>
            <person name="McCartney M.A."/>
            <person name="Auch B."/>
            <person name="Kono T."/>
            <person name="Mallez S."/>
            <person name="Zhang Y."/>
            <person name="Obille A."/>
            <person name="Becker A."/>
            <person name="Abrahante J.E."/>
            <person name="Garbe J."/>
            <person name="Badalamenti J.P."/>
            <person name="Herman A."/>
            <person name="Mangelson H."/>
            <person name="Liachko I."/>
            <person name="Sullivan S."/>
            <person name="Sone E.D."/>
            <person name="Koren S."/>
            <person name="Silverstein K.A.T."/>
            <person name="Beckman K.B."/>
            <person name="Gohl D.M."/>
        </authorList>
    </citation>
    <scope>NUCLEOTIDE SEQUENCE</scope>
    <source>
        <strain evidence="1">Duluth1</strain>
        <tissue evidence="1">Whole animal</tissue>
    </source>
</reference>
<protein>
    <recommendedName>
        <fullName evidence="3">HAT C-terminal dimerisation domain-containing protein</fullName>
    </recommendedName>
</protein>
<sequence length="88" mass="10063">MCIIPTSTAVVEQGFSTMNLLCSQLRSTFTQTKLTHLMLTCIEGLDLNDKTLEELCDAFKNRKQRKEFAVTCVTKQCLFWYNISAISF</sequence>
<dbReference type="AlphaFoldDB" id="A0A9D4D073"/>
<name>A0A9D4D073_DREPO</name>
<comment type="caution">
    <text evidence="1">The sequence shown here is derived from an EMBL/GenBank/DDBJ whole genome shotgun (WGS) entry which is preliminary data.</text>
</comment>
<gene>
    <name evidence="1" type="ORF">DPMN_043041</name>
</gene>
<proteinExistence type="predicted"/>
<evidence type="ECO:0008006" key="3">
    <source>
        <dbReference type="Google" id="ProtNLM"/>
    </source>
</evidence>
<reference evidence="1" key="2">
    <citation type="submission" date="2020-11" db="EMBL/GenBank/DDBJ databases">
        <authorList>
            <person name="McCartney M.A."/>
            <person name="Auch B."/>
            <person name="Kono T."/>
            <person name="Mallez S."/>
            <person name="Becker A."/>
            <person name="Gohl D.M."/>
            <person name="Silverstein K.A.T."/>
            <person name="Koren S."/>
            <person name="Bechman K.B."/>
            <person name="Herman A."/>
            <person name="Abrahante J.E."/>
            <person name="Garbe J."/>
        </authorList>
    </citation>
    <scope>NUCLEOTIDE SEQUENCE</scope>
    <source>
        <strain evidence="1">Duluth1</strain>
        <tissue evidence="1">Whole animal</tissue>
    </source>
</reference>
<keyword evidence="2" id="KW-1185">Reference proteome</keyword>
<evidence type="ECO:0000313" key="1">
    <source>
        <dbReference type="EMBL" id="KAH3736472.1"/>
    </source>
</evidence>
<organism evidence="1 2">
    <name type="scientific">Dreissena polymorpha</name>
    <name type="common">Zebra mussel</name>
    <name type="synonym">Mytilus polymorpha</name>
    <dbReference type="NCBI Taxonomy" id="45954"/>
    <lineage>
        <taxon>Eukaryota</taxon>
        <taxon>Metazoa</taxon>
        <taxon>Spiralia</taxon>
        <taxon>Lophotrochozoa</taxon>
        <taxon>Mollusca</taxon>
        <taxon>Bivalvia</taxon>
        <taxon>Autobranchia</taxon>
        <taxon>Heteroconchia</taxon>
        <taxon>Euheterodonta</taxon>
        <taxon>Imparidentia</taxon>
        <taxon>Neoheterodontei</taxon>
        <taxon>Myida</taxon>
        <taxon>Dreissenoidea</taxon>
        <taxon>Dreissenidae</taxon>
        <taxon>Dreissena</taxon>
    </lineage>
</organism>